<accession>A0A0W0ZXI3</accession>
<evidence type="ECO:0000313" key="2">
    <source>
        <dbReference type="EMBL" id="KTD73853.1"/>
    </source>
</evidence>
<gene>
    <name evidence="2" type="ORF">Ltuc_1700</name>
</gene>
<organism evidence="2 3">
    <name type="scientific">Legionella tucsonensis</name>
    <dbReference type="NCBI Taxonomy" id="40335"/>
    <lineage>
        <taxon>Bacteria</taxon>
        <taxon>Pseudomonadati</taxon>
        <taxon>Pseudomonadota</taxon>
        <taxon>Gammaproteobacteria</taxon>
        <taxon>Legionellales</taxon>
        <taxon>Legionellaceae</taxon>
        <taxon>Legionella</taxon>
    </lineage>
</organism>
<reference evidence="2 3" key="1">
    <citation type="submission" date="2015-11" db="EMBL/GenBank/DDBJ databases">
        <title>Genomic analysis of 38 Legionella species identifies large and diverse effector repertoires.</title>
        <authorList>
            <person name="Burstein D."/>
            <person name="Amaro F."/>
            <person name="Zusman T."/>
            <person name="Lifshitz Z."/>
            <person name="Cohen O."/>
            <person name="Gilbert J.A."/>
            <person name="Pupko T."/>
            <person name="Shuman H.A."/>
            <person name="Segal G."/>
        </authorList>
    </citation>
    <scope>NUCLEOTIDE SEQUENCE [LARGE SCALE GENOMIC DNA]</scope>
    <source>
        <strain evidence="2 3">ATCC 49180</strain>
    </source>
</reference>
<proteinExistence type="predicted"/>
<protein>
    <submittedName>
        <fullName evidence="2">Uncharacterized protein</fullName>
    </submittedName>
</protein>
<comment type="caution">
    <text evidence="2">The sequence shown here is derived from an EMBL/GenBank/DDBJ whole genome shotgun (WGS) entry which is preliminary data.</text>
</comment>
<dbReference type="RefSeq" id="WP_058520847.1">
    <property type="nucleotide sequence ID" value="NZ_CAAAIP010000001.1"/>
</dbReference>
<name>A0A0W0ZXI3_9GAMM</name>
<dbReference type="EMBL" id="LNZA01000001">
    <property type="protein sequence ID" value="KTD73853.1"/>
    <property type="molecule type" value="Genomic_DNA"/>
</dbReference>
<feature type="region of interest" description="Disordered" evidence="1">
    <location>
        <begin position="1"/>
        <end position="21"/>
    </location>
</feature>
<keyword evidence="3" id="KW-1185">Reference proteome</keyword>
<dbReference type="Proteomes" id="UP000054693">
    <property type="component" value="Unassembled WGS sequence"/>
</dbReference>
<sequence length="411" mass="47307">MQSKRDRFFANDQPTASEAGVNLPALSDLDPIIREKELPPDDHRWEANKKRASDARTEVGTGDKLCTDDIAQPIISEGFTSCRPFIIVNVDTQNTIFLHCNNKLTIRQAALLYFFLQEEGNKQGVYLKKGSLPGFSMPTFVQYLKERVEMKSIGFRNFCDVIFLPKEGCILRRSHRSNTILEDRPFDSSYYSALEKGHVKSKESIEKQAEEFVANWERGEQLNKALYPLVKNKNVGEIKNLLRDSGKNISQIIKPNIYDLLNYEERKSFSNYSSHNLNFSRLIRLVTLDLDGGRIDKHCLTKEGLQKSLECFKLLDDLLLQAGNIDESHSFFIASVNLIEEIAENKKYTHLMECQEFTALVEFTRKSATDSSDKKRLEEVELKANIMKSKFEKFDELPTELQFETDKVYQP</sequence>
<evidence type="ECO:0000256" key="1">
    <source>
        <dbReference type="SAM" id="MobiDB-lite"/>
    </source>
</evidence>
<evidence type="ECO:0000313" key="3">
    <source>
        <dbReference type="Proteomes" id="UP000054693"/>
    </source>
</evidence>
<dbReference type="AlphaFoldDB" id="A0A0W0ZXI3"/>
<dbReference type="PATRIC" id="fig|40335.7.peg.1807"/>